<dbReference type="AlphaFoldDB" id="A0AAV6QTY7"/>
<gene>
    <name evidence="2" type="ORF">JOB18_004357</name>
</gene>
<evidence type="ECO:0008006" key="4">
    <source>
        <dbReference type="Google" id="ProtNLM"/>
    </source>
</evidence>
<organism evidence="2 3">
    <name type="scientific">Solea senegalensis</name>
    <name type="common">Senegalese sole</name>
    <dbReference type="NCBI Taxonomy" id="28829"/>
    <lineage>
        <taxon>Eukaryota</taxon>
        <taxon>Metazoa</taxon>
        <taxon>Chordata</taxon>
        <taxon>Craniata</taxon>
        <taxon>Vertebrata</taxon>
        <taxon>Euteleostomi</taxon>
        <taxon>Actinopterygii</taxon>
        <taxon>Neopterygii</taxon>
        <taxon>Teleostei</taxon>
        <taxon>Neoteleostei</taxon>
        <taxon>Acanthomorphata</taxon>
        <taxon>Carangaria</taxon>
        <taxon>Pleuronectiformes</taxon>
        <taxon>Pleuronectoidei</taxon>
        <taxon>Soleidae</taxon>
        <taxon>Solea</taxon>
    </lineage>
</organism>
<keyword evidence="3" id="KW-1185">Reference proteome</keyword>
<dbReference type="EMBL" id="JAGKHQ010000015">
    <property type="protein sequence ID" value="KAG7495729.1"/>
    <property type="molecule type" value="Genomic_DNA"/>
</dbReference>
<comment type="caution">
    <text evidence="2">The sequence shown here is derived from an EMBL/GenBank/DDBJ whole genome shotgun (WGS) entry which is preliminary data.</text>
</comment>
<reference evidence="2 3" key="1">
    <citation type="journal article" date="2021" name="Sci. Rep.">
        <title>Chromosome anchoring in Senegalese sole (Solea senegalensis) reveals sex-associated markers and genome rearrangements in flatfish.</title>
        <authorList>
            <person name="Guerrero-Cozar I."/>
            <person name="Gomez-Garrido J."/>
            <person name="Berbel C."/>
            <person name="Martinez-Blanch J.F."/>
            <person name="Alioto T."/>
            <person name="Claros M.G."/>
            <person name="Gagnaire P.A."/>
            <person name="Manchado M."/>
        </authorList>
    </citation>
    <scope>NUCLEOTIDE SEQUENCE [LARGE SCALE GENOMIC DNA]</scope>
    <source>
        <strain evidence="2">Sse05_10M</strain>
    </source>
</reference>
<name>A0AAV6QTY7_SOLSE</name>
<sequence>MLSRSSESSTTGLTLNWERRGLWLALSLPCITQRACPSFFHSSPEPWSSCTRTILFSSPPPITGTDPKDTTAEPPAITLVDSK</sequence>
<dbReference type="Proteomes" id="UP000693946">
    <property type="component" value="Linkage Group LG3"/>
</dbReference>
<evidence type="ECO:0000256" key="1">
    <source>
        <dbReference type="SAM" id="MobiDB-lite"/>
    </source>
</evidence>
<accession>A0AAV6QTY7</accession>
<feature type="region of interest" description="Disordered" evidence="1">
    <location>
        <begin position="58"/>
        <end position="83"/>
    </location>
</feature>
<protein>
    <recommendedName>
        <fullName evidence="4">Secreted protein</fullName>
    </recommendedName>
</protein>
<evidence type="ECO:0000313" key="2">
    <source>
        <dbReference type="EMBL" id="KAG7495729.1"/>
    </source>
</evidence>
<proteinExistence type="predicted"/>
<evidence type="ECO:0000313" key="3">
    <source>
        <dbReference type="Proteomes" id="UP000693946"/>
    </source>
</evidence>